<feature type="non-terminal residue" evidence="1">
    <location>
        <position position="69"/>
    </location>
</feature>
<organism evidence="1">
    <name type="scientific">marine sediment metagenome</name>
    <dbReference type="NCBI Taxonomy" id="412755"/>
    <lineage>
        <taxon>unclassified sequences</taxon>
        <taxon>metagenomes</taxon>
        <taxon>ecological metagenomes</taxon>
    </lineage>
</organism>
<dbReference type="EMBL" id="LAZR01063386">
    <property type="protein sequence ID" value="KKK59605.1"/>
    <property type="molecule type" value="Genomic_DNA"/>
</dbReference>
<accession>A0A0F8XF51</accession>
<name>A0A0F8XF51_9ZZZZ</name>
<dbReference type="AlphaFoldDB" id="A0A0F8XF51"/>
<sequence length="69" mass="7631">MTLTRTWVGRRDKPPTGPLDLSRIDPQWSWVYESLVAAWLFNEPGGDTLRDVFGRVNGTLVAGSGSKPT</sequence>
<comment type="caution">
    <text evidence="1">The sequence shown here is derived from an EMBL/GenBank/DDBJ whole genome shotgun (WGS) entry which is preliminary data.</text>
</comment>
<proteinExistence type="predicted"/>
<protein>
    <submittedName>
        <fullName evidence="1">Uncharacterized protein</fullName>
    </submittedName>
</protein>
<evidence type="ECO:0000313" key="1">
    <source>
        <dbReference type="EMBL" id="KKK59605.1"/>
    </source>
</evidence>
<reference evidence="1" key="1">
    <citation type="journal article" date="2015" name="Nature">
        <title>Complex archaea that bridge the gap between prokaryotes and eukaryotes.</title>
        <authorList>
            <person name="Spang A."/>
            <person name="Saw J.H."/>
            <person name="Jorgensen S.L."/>
            <person name="Zaremba-Niedzwiedzka K."/>
            <person name="Martijn J."/>
            <person name="Lind A.E."/>
            <person name="van Eijk R."/>
            <person name="Schleper C."/>
            <person name="Guy L."/>
            <person name="Ettema T.J."/>
        </authorList>
    </citation>
    <scope>NUCLEOTIDE SEQUENCE</scope>
</reference>
<gene>
    <name evidence="1" type="ORF">LCGC14_3032700</name>
</gene>